<feature type="transmembrane region" description="Helical" evidence="2">
    <location>
        <begin position="507"/>
        <end position="525"/>
    </location>
</feature>
<evidence type="ECO:0000313" key="4">
    <source>
        <dbReference type="EMBL" id="KAF7129902.1"/>
    </source>
</evidence>
<evidence type="ECO:0000256" key="1">
    <source>
        <dbReference type="SAM" id="MobiDB-lite"/>
    </source>
</evidence>
<dbReference type="Proteomes" id="UP000626092">
    <property type="component" value="Unassembled WGS sequence"/>
</dbReference>
<comment type="caution">
    <text evidence="4">The sequence shown here is derived from an EMBL/GenBank/DDBJ whole genome shotgun (WGS) entry which is preliminary data.</text>
</comment>
<dbReference type="SUPFAM" id="SSF48403">
    <property type="entry name" value="Ankyrin repeat"/>
    <property type="match status" value="1"/>
</dbReference>
<dbReference type="PANTHER" id="PTHR24177">
    <property type="entry name" value="CASKIN"/>
    <property type="match status" value="1"/>
</dbReference>
<keyword evidence="2" id="KW-0812">Transmembrane</keyword>
<dbReference type="AlphaFoldDB" id="A0A834LCR2"/>
<feature type="compositionally biased region" description="Polar residues" evidence="1">
    <location>
        <begin position="96"/>
        <end position="108"/>
    </location>
</feature>
<evidence type="ECO:0000313" key="5">
    <source>
        <dbReference type="Proteomes" id="UP000626092"/>
    </source>
</evidence>
<dbReference type="Pfam" id="PF12796">
    <property type="entry name" value="Ank_2"/>
    <property type="match status" value="1"/>
</dbReference>
<evidence type="ECO:0000259" key="3">
    <source>
        <dbReference type="Pfam" id="PF13961"/>
    </source>
</evidence>
<accession>A0A834LCR2</accession>
<protein>
    <recommendedName>
        <fullName evidence="3">DUF4219 domain-containing protein</fullName>
    </recommendedName>
</protein>
<dbReference type="PANTHER" id="PTHR24177:SF335">
    <property type="entry name" value="PGG DOMAIN-CONTAINING PROTEIN"/>
    <property type="match status" value="1"/>
</dbReference>
<dbReference type="Pfam" id="PF13961">
    <property type="entry name" value="DUF4219"/>
    <property type="match status" value="1"/>
</dbReference>
<dbReference type="InterPro" id="IPR036770">
    <property type="entry name" value="Ankyrin_rpt-contain_sf"/>
</dbReference>
<name>A0A834LCR2_RHOSS</name>
<keyword evidence="2" id="KW-0472">Membrane</keyword>
<dbReference type="EMBL" id="WJXA01000010">
    <property type="protein sequence ID" value="KAF7129902.1"/>
    <property type="molecule type" value="Genomic_DNA"/>
</dbReference>
<evidence type="ECO:0000256" key="2">
    <source>
        <dbReference type="SAM" id="Phobius"/>
    </source>
</evidence>
<proteinExistence type="predicted"/>
<keyword evidence="2" id="KW-1133">Transmembrane helix</keyword>
<feature type="domain" description="DUF4219" evidence="3">
    <location>
        <begin position="16"/>
        <end position="42"/>
    </location>
</feature>
<dbReference type="Gene3D" id="1.25.40.20">
    <property type="entry name" value="Ankyrin repeat-containing domain"/>
    <property type="match status" value="1"/>
</dbReference>
<sequence>MGTMSGPIPGILPEKLTEDNFEYWKVCVRRYLIGLGLWDVVSGTKAQPAKDAEDYEDWERKNALALVVIQQSYGTQVYYNFRNSITAKKAWDSWEPMTQQRQGPSQLTRPDDNEETLEANEESLLDQEPDAVGLKISANGDTALHGLTYPWTRVSAEELVNSMAAEDLEMTNEYGDTALSLAAISGVTKLAKLIVDKNRELVTRRTDQSADGHVPVIVASLYGHKEMVHYLYDETPISKLSSEDRTTLLNCLITADMYDVASHLLEQYPQLGLTKDHHGHYALGILAKKPSAFPSGCKLVYWKRWIYSIPDICDKKLTHHEALKSLRCICNEIFKFSESQLNDIGIDVIIHDAIQHGILEFIVEVTKQDPSEIWRKKDSMIWRKCVKGRTIFSLAIVLRQEKIFSLIHGLGIMKSIMACERDVFSNNFLHLAAKLSPPSQLERVSGAALQMQRELQWFKEVESLVQPKCKEEVNFANKTPSTLFTEEHKELANEGERWMRNTAASCMVVGTLIAALMFSTSFSVLEGR</sequence>
<dbReference type="InterPro" id="IPR025314">
    <property type="entry name" value="DUF4219"/>
</dbReference>
<organism evidence="4 5">
    <name type="scientific">Rhododendron simsii</name>
    <name type="common">Sims's rhododendron</name>
    <dbReference type="NCBI Taxonomy" id="118357"/>
    <lineage>
        <taxon>Eukaryota</taxon>
        <taxon>Viridiplantae</taxon>
        <taxon>Streptophyta</taxon>
        <taxon>Embryophyta</taxon>
        <taxon>Tracheophyta</taxon>
        <taxon>Spermatophyta</taxon>
        <taxon>Magnoliopsida</taxon>
        <taxon>eudicotyledons</taxon>
        <taxon>Gunneridae</taxon>
        <taxon>Pentapetalae</taxon>
        <taxon>asterids</taxon>
        <taxon>Ericales</taxon>
        <taxon>Ericaceae</taxon>
        <taxon>Ericoideae</taxon>
        <taxon>Rhodoreae</taxon>
        <taxon>Rhododendron</taxon>
    </lineage>
</organism>
<gene>
    <name evidence="4" type="ORF">RHSIM_Rhsim10G0149800</name>
</gene>
<feature type="region of interest" description="Disordered" evidence="1">
    <location>
        <begin position="95"/>
        <end position="120"/>
    </location>
</feature>
<reference evidence="4" key="1">
    <citation type="submission" date="2019-11" db="EMBL/GenBank/DDBJ databases">
        <authorList>
            <person name="Liu Y."/>
            <person name="Hou J."/>
            <person name="Li T.-Q."/>
            <person name="Guan C.-H."/>
            <person name="Wu X."/>
            <person name="Wu H.-Z."/>
            <person name="Ling F."/>
            <person name="Zhang R."/>
            <person name="Shi X.-G."/>
            <person name="Ren J.-P."/>
            <person name="Chen E.-F."/>
            <person name="Sun J.-M."/>
        </authorList>
    </citation>
    <scope>NUCLEOTIDE SEQUENCE</scope>
    <source>
        <strain evidence="4">Adult_tree_wgs_1</strain>
        <tissue evidence="4">Leaves</tissue>
    </source>
</reference>
<keyword evidence="5" id="KW-1185">Reference proteome</keyword>
<dbReference type="GO" id="GO:0016020">
    <property type="term" value="C:membrane"/>
    <property type="evidence" value="ECO:0007669"/>
    <property type="project" value="TreeGrafter"/>
</dbReference>
<dbReference type="OrthoDB" id="1880601at2759"/>
<dbReference type="InterPro" id="IPR002110">
    <property type="entry name" value="Ankyrin_rpt"/>
</dbReference>
<dbReference type="SMART" id="SM00248">
    <property type="entry name" value="ANK"/>
    <property type="match status" value="2"/>
</dbReference>